<dbReference type="Pfam" id="PF00781">
    <property type="entry name" value="DAGK_cat"/>
    <property type="match status" value="1"/>
</dbReference>
<dbReference type="PANTHER" id="PTHR12358:SF106">
    <property type="entry name" value="LIPID KINASE YEGS"/>
    <property type="match status" value="1"/>
</dbReference>
<dbReference type="Gene3D" id="2.60.200.40">
    <property type="match status" value="1"/>
</dbReference>
<keyword evidence="9" id="KW-0460">Magnesium</keyword>
<dbReference type="InterPro" id="IPR017438">
    <property type="entry name" value="ATP-NAD_kinase_N"/>
</dbReference>
<dbReference type="NCBIfam" id="TIGR00147">
    <property type="entry name" value="YegS/Rv2252/BmrU family lipid kinase"/>
    <property type="match status" value="1"/>
</dbReference>
<evidence type="ECO:0000256" key="6">
    <source>
        <dbReference type="ARBA" id="ARBA00022741"/>
    </source>
</evidence>
<keyword evidence="8" id="KW-0067">ATP-binding</keyword>
<comment type="similarity">
    <text evidence="2">Belongs to the diacylglycerol/lipid kinase family.</text>
</comment>
<accession>A0ABV1J7T6</accession>
<dbReference type="InterPro" id="IPR016064">
    <property type="entry name" value="NAD/diacylglycerol_kinase_sf"/>
</dbReference>
<evidence type="ECO:0000259" key="13">
    <source>
        <dbReference type="PROSITE" id="PS50146"/>
    </source>
</evidence>
<sequence length="297" mass="32149">MEKIKIIANPSSGREGAIEIIKKLIAPFASKGTSVLLNFTQKAGDARAFAATDDGEDCIISVGGDGTVNEVVSGMYEAKRTTPLAIYPAGTVNDFAESMGMPKDPYDFYTMIAEGETCAVDIGLCGDSAFINVCAVGVFSEIGYKVPDEAKSAVGRLAYYAEGFRMFREKDFLKSGFDVHIDCDGENIDTKAMMVMVSNSNSVGGFSKISPEADVTDGLLELAVIEEMTISKLLELFRTIGLGKHIDHDHFIYRHGKKITVEADKSMHVDIDGEKGPRLPQTIEVVPGAIQLITNRR</sequence>
<dbReference type="Proteomes" id="UP001481872">
    <property type="component" value="Unassembled WGS sequence"/>
</dbReference>
<dbReference type="InterPro" id="IPR045540">
    <property type="entry name" value="YegS/DAGK_C"/>
</dbReference>
<keyword evidence="10" id="KW-0443">Lipid metabolism</keyword>
<keyword evidence="4" id="KW-0808">Transferase</keyword>
<name>A0ABV1J7T6_9FIRM</name>
<organism evidence="14 15">
    <name type="scientific">Aedoeadaptatus acetigenes</name>
    <dbReference type="NCBI Taxonomy" id="2981723"/>
    <lineage>
        <taxon>Bacteria</taxon>
        <taxon>Bacillati</taxon>
        <taxon>Bacillota</taxon>
        <taxon>Tissierellia</taxon>
        <taxon>Tissierellales</taxon>
        <taxon>Peptoniphilaceae</taxon>
        <taxon>Aedoeadaptatus</taxon>
    </lineage>
</organism>
<dbReference type="GO" id="GO:0016301">
    <property type="term" value="F:kinase activity"/>
    <property type="evidence" value="ECO:0007669"/>
    <property type="project" value="UniProtKB-KW"/>
</dbReference>
<dbReference type="Pfam" id="PF19279">
    <property type="entry name" value="YegS_C"/>
    <property type="match status" value="1"/>
</dbReference>
<evidence type="ECO:0000256" key="8">
    <source>
        <dbReference type="ARBA" id="ARBA00022840"/>
    </source>
</evidence>
<dbReference type="InterPro" id="IPR050187">
    <property type="entry name" value="Lipid_Phosphate_FormReg"/>
</dbReference>
<keyword evidence="11" id="KW-0594">Phospholipid biosynthesis</keyword>
<evidence type="ECO:0000313" key="14">
    <source>
        <dbReference type="EMBL" id="MEQ3354010.1"/>
    </source>
</evidence>
<dbReference type="PANTHER" id="PTHR12358">
    <property type="entry name" value="SPHINGOSINE KINASE"/>
    <property type="match status" value="1"/>
</dbReference>
<dbReference type="RefSeq" id="WP_349054316.1">
    <property type="nucleotide sequence ID" value="NZ_JBBNPS010000019.1"/>
</dbReference>
<keyword evidence="5" id="KW-0479">Metal-binding</keyword>
<evidence type="ECO:0000313" key="15">
    <source>
        <dbReference type="Proteomes" id="UP001481872"/>
    </source>
</evidence>
<evidence type="ECO:0000256" key="2">
    <source>
        <dbReference type="ARBA" id="ARBA00005983"/>
    </source>
</evidence>
<dbReference type="InterPro" id="IPR005218">
    <property type="entry name" value="Diacylglycerol/lipid_kinase"/>
</dbReference>
<comment type="cofactor">
    <cofactor evidence="1">
        <name>Mg(2+)</name>
        <dbReference type="ChEBI" id="CHEBI:18420"/>
    </cofactor>
</comment>
<reference evidence="14 15" key="1">
    <citation type="submission" date="2024-04" db="EMBL/GenBank/DDBJ databases">
        <title>Human intestinal bacterial collection.</title>
        <authorList>
            <person name="Pauvert C."/>
            <person name="Hitch T.C.A."/>
            <person name="Clavel T."/>
        </authorList>
    </citation>
    <scope>NUCLEOTIDE SEQUENCE [LARGE SCALE GENOMIC DNA]</scope>
    <source>
        <strain evidence="14 15">CLA-SR-H026</strain>
    </source>
</reference>
<dbReference type="EMBL" id="JBBNPS010000019">
    <property type="protein sequence ID" value="MEQ3354010.1"/>
    <property type="molecule type" value="Genomic_DNA"/>
</dbReference>
<evidence type="ECO:0000256" key="5">
    <source>
        <dbReference type="ARBA" id="ARBA00022723"/>
    </source>
</evidence>
<keyword evidence="15" id="KW-1185">Reference proteome</keyword>
<evidence type="ECO:0000256" key="7">
    <source>
        <dbReference type="ARBA" id="ARBA00022777"/>
    </source>
</evidence>
<dbReference type="SMART" id="SM00046">
    <property type="entry name" value="DAGKc"/>
    <property type="match status" value="1"/>
</dbReference>
<protein>
    <submittedName>
        <fullName evidence="14">Diacylglycerol kinase family protein</fullName>
    </submittedName>
</protein>
<dbReference type="InterPro" id="IPR001206">
    <property type="entry name" value="Diacylglycerol_kinase_cat_dom"/>
</dbReference>
<comment type="caution">
    <text evidence="14">The sequence shown here is derived from an EMBL/GenBank/DDBJ whole genome shotgun (WGS) entry which is preliminary data.</text>
</comment>
<feature type="domain" description="DAGKc" evidence="13">
    <location>
        <begin position="1"/>
        <end position="128"/>
    </location>
</feature>
<keyword evidence="6" id="KW-0547">Nucleotide-binding</keyword>
<keyword evidence="7 14" id="KW-0418">Kinase</keyword>
<evidence type="ECO:0000256" key="4">
    <source>
        <dbReference type="ARBA" id="ARBA00022679"/>
    </source>
</evidence>
<evidence type="ECO:0000256" key="11">
    <source>
        <dbReference type="ARBA" id="ARBA00023209"/>
    </source>
</evidence>
<evidence type="ECO:0000256" key="10">
    <source>
        <dbReference type="ARBA" id="ARBA00023098"/>
    </source>
</evidence>
<dbReference type="Gene3D" id="3.40.50.10330">
    <property type="entry name" value="Probable inorganic polyphosphate/atp-NAD kinase, domain 1"/>
    <property type="match status" value="1"/>
</dbReference>
<keyword evidence="12" id="KW-1208">Phospholipid metabolism</keyword>
<dbReference type="SUPFAM" id="SSF111331">
    <property type="entry name" value="NAD kinase/diacylglycerol kinase-like"/>
    <property type="match status" value="1"/>
</dbReference>
<proteinExistence type="inferred from homology"/>
<evidence type="ECO:0000256" key="3">
    <source>
        <dbReference type="ARBA" id="ARBA00022516"/>
    </source>
</evidence>
<evidence type="ECO:0000256" key="12">
    <source>
        <dbReference type="ARBA" id="ARBA00023264"/>
    </source>
</evidence>
<keyword evidence="3" id="KW-0444">Lipid biosynthesis</keyword>
<evidence type="ECO:0000256" key="9">
    <source>
        <dbReference type="ARBA" id="ARBA00022842"/>
    </source>
</evidence>
<evidence type="ECO:0000256" key="1">
    <source>
        <dbReference type="ARBA" id="ARBA00001946"/>
    </source>
</evidence>
<dbReference type="PROSITE" id="PS50146">
    <property type="entry name" value="DAGK"/>
    <property type="match status" value="1"/>
</dbReference>
<gene>
    <name evidence="14" type="ORF">AAA081_06860</name>
</gene>